<evidence type="ECO:0000313" key="5">
    <source>
        <dbReference type="EMBL" id="MDG9733184.1"/>
    </source>
</evidence>
<feature type="domain" description="Periplasmic binding protein" evidence="4">
    <location>
        <begin position="51"/>
        <end position="300"/>
    </location>
</feature>
<gene>
    <name evidence="6" type="ORF">FGL85_00125</name>
    <name evidence="5" type="ORF">P1N92_03500</name>
</gene>
<dbReference type="PANTHER" id="PTHR46847:SF1">
    <property type="entry name" value="D-ALLOSE-BINDING PERIPLASMIC PROTEIN-RELATED"/>
    <property type="match status" value="1"/>
</dbReference>
<sequence>MTKKILGIAVGALALIYAIVFVVSGRAVFSISNPFQTNTVLQHKKPSELKIGVSLSTLNNPFFISIKQGVTETAKKSGSKVQVYDGQNSTNKQSNDVEDLIQKKVDVLIINPVDSSAITPEVKSANEAGIPVITIDRSSDGGKVLSLVASDSKEGGKMAADFMIKTLGEKAKIAELQGTPGASATRERGAGFDNTAKGHLDIVTKQTANFDRTEGLNTAENIAQAHPDIKGLFSQNDEMALGAVQALKSNPDIVIVGFDGSVDGINAVKKGQMAATVAQKPKEMGKLAVQAAYKYFKGEKVSSQIKSPLELIVADKYK</sequence>
<keyword evidence="3" id="KW-0732">Signal</keyword>
<evidence type="ECO:0000256" key="1">
    <source>
        <dbReference type="ARBA" id="ARBA00004196"/>
    </source>
</evidence>
<evidence type="ECO:0000256" key="2">
    <source>
        <dbReference type="ARBA" id="ARBA00007639"/>
    </source>
</evidence>
<reference evidence="5 8" key="2">
    <citation type="submission" date="2023-02" db="EMBL/GenBank/DDBJ databases">
        <title>Antimicrobial susceptibility testing and tentative epidemiological cut-off values for Lactobacillaceae family species intended for ingestion.</title>
        <authorList>
            <person name="Noehr-Meldgaard K."/>
            <person name="Struve C."/>
            <person name="Ingmer H."/>
            <person name="Koza A."/>
            <person name="Al-Nakeeb K."/>
            <person name="Agersoe Y."/>
        </authorList>
    </citation>
    <scope>NUCLEOTIDE SEQUENCE [LARGE SCALE GENOMIC DNA]</scope>
    <source>
        <strain evidence="5 8">DSM 20193</strain>
    </source>
</reference>
<dbReference type="PANTHER" id="PTHR46847">
    <property type="entry name" value="D-ALLOSE-BINDING PERIPLASMIC PROTEIN-RELATED"/>
    <property type="match status" value="1"/>
</dbReference>
<keyword evidence="8" id="KW-1185">Reference proteome</keyword>
<evidence type="ECO:0000256" key="3">
    <source>
        <dbReference type="ARBA" id="ARBA00022729"/>
    </source>
</evidence>
<dbReference type="Proteomes" id="UP000321296">
    <property type="component" value="Chromosome"/>
</dbReference>
<name>A0A5B8T208_LEUPS</name>
<dbReference type="Proteomes" id="UP001529201">
    <property type="component" value="Unassembled WGS sequence"/>
</dbReference>
<comment type="similarity">
    <text evidence="2">Belongs to the bacterial solute-binding protein 2 family.</text>
</comment>
<proteinExistence type="inferred from homology"/>
<dbReference type="InterPro" id="IPR025997">
    <property type="entry name" value="SBP_2_dom"/>
</dbReference>
<accession>A0A5B8T208</accession>
<comment type="subcellular location">
    <subcellularLocation>
        <location evidence="1">Cell envelope</location>
    </subcellularLocation>
</comment>
<dbReference type="GO" id="GO:0030246">
    <property type="term" value="F:carbohydrate binding"/>
    <property type="evidence" value="ECO:0007669"/>
    <property type="project" value="UniProtKB-ARBA"/>
</dbReference>
<dbReference type="AlphaFoldDB" id="A0A5B8T208"/>
<evidence type="ECO:0000313" key="7">
    <source>
        <dbReference type="Proteomes" id="UP000321296"/>
    </source>
</evidence>
<dbReference type="RefSeq" id="WP_010279981.1">
    <property type="nucleotide sequence ID" value="NZ_CP042383.1"/>
</dbReference>
<dbReference type="EMBL" id="JARGDN010000003">
    <property type="protein sequence ID" value="MDG9733184.1"/>
    <property type="molecule type" value="Genomic_DNA"/>
</dbReference>
<evidence type="ECO:0000313" key="6">
    <source>
        <dbReference type="EMBL" id="QEA41050.1"/>
    </source>
</evidence>
<dbReference type="CDD" id="cd06323">
    <property type="entry name" value="PBP1_ribose_binding"/>
    <property type="match status" value="1"/>
</dbReference>
<dbReference type="GO" id="GO:0030313">
    <property type="term" value="C:cell envelope"/>
    <property type="evidence" value="ECO:0007669"/>
    <property type="project" value="UniProtKB-SubCell"/>
</dbReference>
<evidence type="ECO:0000259" key="4">
    <source>
        <dbReference type="Pfam" id="PF13407"/>
    </source>
</evidence>
<dbReference type="Pfam" id="PF13407">
    <property type="entry name" value="Peripla_BP_4"/>
    <property type="match status" value="1"/>
</dbReference>
<protein>
    <submittedName>
        <fullName evidence="6">D-ribose ABC transporter substrate-binding protein</fullName>
    </submittedName>
</protein>
<dbReference type="KEGG" id="lpse:FGL85_00125"/>
<organism evidence="6 7">
    <name type="scientific">Leuconostoc pseudomesenteroides</name>
    <dbReference type="NCBI Taxonomy" id="33968"/>
    <lineage>
        <taxon>Bacteria</taxon>
        <taxon>Bacillati</taxon>
        <taxon>Bacillota</taxon>
        <taxon>Bacilli</taxon>
        <taxon>Lactobacillales</taxon>
        <taxon>Lactobacillaceae</taxon>
        <taxon>Leuconostoc</taxon>
    </lineage>
</organism>
<dbReference type="Gene3D" id="3.40.50.2300">
    <property type="match status" value="2"/>
</dbReference>
<dbReference type="InterPro" id="IPR028082">
    <property type="entry name" value="Peripla_BP_I"/>
</dbReference>
<evidence type="ECO:0000313" key="8">
    <source>
        <dbReference type="Proteomes" id="UP001529201"/>
    </source>
</evidence>
<dbReference type="GeneID" id="64345400"/>
<reference evidence="6 7" key="1">
    <citation type="submission" date="2019-06" db="EMBL/GenBank/DDBJ databases">
        <title>Genome analyses of bacteria isolated from kimchi.</title>
        <authorList>
            <person name="Lee S."/>
            <person name="Ahn S."/>
            <person name="Roh S."/>
        </authorList>
    </citation>
    <scope>NUCLEOTIDE SEQUENCE [LARGE SCALE GENOMIC DNA]</scope>
    <source>
        <strain evidence="6 7">CBA3630</strain>
    </source>
</reference>
<dbReference type="EMBL" id="CP042383">
    <property type="protein sequence ID" value="QEA41050.1"/>
    <property type="molecule type" value="Genomic_DNA"/>
</dbReference>
<dbReference type="SUPFAM" id="SSF53822">
    <property type="entry name" value="Periplasmic binding protein-like I"/>
    <property type="match status" value="1"/>
</dbReference>